<dbReference type="eggNOG" id="COG3804">
    <property type="taxonomic scope" value="Bacteria"/>
</dbReference>
<dbReference type="GO" id="GO:0009882">
    <property type="term" value="F:blue light photoreceptor activity"/>
    <property type="evidence" value="ECO:0007669"/>
    <property type="project" value="InterPro"/>
</dbReference>
<dbReference type="AlphaFoldDB" id="Q07NU1"/>
<protein>
    <submittedName>
        <fullName evidence="2">BLUF domain protein</fullName>
    </submittedName>
</protein>
<dbReference type="KEGG" id="rpe:RPE_2454"/>
<dbReference type="InterPro" id="IPR036046">
    <property type="entry name" value="Acylphosphatase-like_dom_sf"/>
</dbReference>
<sequence length="172" mass="20033">MTTFRHRQQSIPINYSKLSMFQKTDSKDHLIRLLYRSRPRVTAGIDAVKTEIEVILEKSRRNNERRAVTGALIFNSGLFVQVLEGPSSAIEELFEIIQQDERHFDVEVLMCKSVERRAFPAWSMAYIGRSDQYENVFGDIATVTGYRTDQLEGDRLFRIVMEMAFEEERMAT</sequence>
<organism evidence="2">
    <name type="scientific">Rhodopseudomonas palustris (strain BisA53)</name>
    <dbReference type="NCBI Taxonomy" id="316055"/>
    <lineage>
        <taxon>Bacteria</taxon>
        <taxon>Pseudomonadati</taxon>
        <taxon>Pseudomonadota</taxon>
        <taxon>Alphaproteobacteria</taxon>
        <taxon>Hyphomicrobiales</taxon>
        <taxon>Nitrobacteraceae</taxon>
        <taxon>Rhodopseudomonas</taxon>
    </lineage>
</organism>
<name>Q07NU1_RHOP5</name>
<dbReference type="SMART" id="SM01034">
    <property type="entry name" value="BLUF"/>
    <property type="match status" value="1"/>
</dbReference>
<dbReference type="Gene3D" id="3.30.70.100">
    <property type="match status" value="1"/>
</dbReference>
<dbReference type="SUPFAM" id="SSF54975">
    <property type="entry name" value="Acylphosphatase/BLUF domain-like"/>
    <property type="match status" value="1"/>
</dbReference>
<proteinExistence type="predicted"/>
<dbReference type="Pfam" id="PF04940">
    <property type="entry name" value="BLUF"/>
    <property type="match status" value="1"/>
</dbReference>
<accession>Q07NU1</accession>
<dbReference type="PROSITE" id="PS50925">
    <property type="entry name" value="BLUF"/>
    <property type="match status" value="1"/>
</dbReference>
<gene>
    <name evidence="2" type="ordered locus">RPE_2454</name>
</gene>
<feature type="domain" description="BLUF" evidence="1">
    <location>
        <begin position="30"/>
        <end position="125"/>
    </location>
</feature>
<reference evidence="2" key="1">
    <citation type="submission" date="2006-09" db="EMBL/GenBank/DDBJ databases">
        <title>Complete sequence of Rhodopseudomonas palustris BisA53.</title>
        <authorList>
            <consortium name="US DOE Joint Genome Institute"/>
            <person name="Copeland A."/>
            <person name="Lucas S."/>
            <person name="Lapidus A."/>
            <person name="Barry K."/>
            <person name="Detter J.C."/>
            <person name="Glavina del Rio T."/>
            <person name="Hammon N."/>
            <person name="Israni S."/>
            <person name="Dalin E."/>
            <person name="Tice H."/>
            <person name="Pitluck S."/>
            <person name="Chain P."/>
            <person name="Malfatti S."/>
            <person name="Shin M."/>
            <person name="Vergez L."/>
            <person name="Schmutz J."/>
            <person name="Larimer F."/>
            <person name="Land M."/>
            <person name="Hauser L."/>
            <person name="Pelletier D.A."/>
            <person name="Kyrpides N."/>
            <person name="Kim E."/>
            <person name="Harwood C.S."/>
            <person name="Oda Y."/>
            <person name="Richardson P."/>
        </authorList>
    </citation>
    <scope>NUCLEOTIDE SEQUENCE [LARGE SCALE GENOMIC DNA]</scope>
    <source>
        <strain evidence="2">BisA53</strain>
    </source>
</reference>
<dbReference type="HOGENOM" id="CLU_097099_1_1_5"/>
<dbReference type="EMBL" id="CP000463">
    <property type="protein sequence ID" value="ABJ06393.1"/>
    <property type="molecule type" value="Genomic_DNA"/>
</dbReference>
<dbReference type="STRING" id="316055.RPE_2454"/>
<dbReference type="InterPro" id="IPR007024">
    <property type="entry name" value="BLUF_domain"/>
</dbReference>
<evidence type="ECO:0000259" key="1">
    <source>
        <dbReference type="PROSITE" id="PS50925"/>
    </source>
</evidence>
<evidence type="ECO:0000313" key="2">
    <source>
        <dbReference type="EMBL" id="ABJ06393.1"/>
    </source>
</evidence>
<dbReference type="GO" id="GO:0071949">
    <property type="term" value="F:FAD binding"/>
    <property type="evidence" value="ECO:0007669"/>
    <property type="project" value="InterPro"/>
</dbReference>